<evidence type="ECO:0000313" key="2">
    <source>
        <dbReference type="EMBL" id="ETJ30104.1"/>
    </source>
</evidence>
<protein>
    <submittedName>
        <fullName evidence="2">Phosphoribosylformylglycinamidine synthase</fullName>
    </submittedName>
</protein>
<feature type="non-terminal residue" evidence="2">
    <location>
        <position position="1"/>
    </location>
</feature>
<dbReference type="EMBL" id="AZMM01015374">
    <property type="protein sequence ID" value="ETJ30104.1"/>
    <property type="molecule type" value="Genomic_DNA"/>
</dbReference>
<proteinExistence type="predicted"/>
<comment type="caution">
    <text evidence="2">The sequence shown here is derived from an EMBL/GenBank/DDBJ whole genome shotgun (WGS) entry which is preliminary data.</text>
</comment>
<sequence length="93" mass="10707">LAMTLADLQMIRQQYAKVEHRDPTITEIRLFDTYWSDHCRHTTFMTELTDITIEDSRFAGINRVNVVGLDGIFLFFCKGAFDSIYASTTHDVA</sequence>
<evidence type="ECO:0000259" key="1">
    <source>
        <dbReference type="Pfam" id="PF18072"/>
    </source>
</evidence>
<accession>W1XMP8</accession>
<dbReference type="SUPFAM" id="SSF109736">
    <property type="entry name" value="FGAM synthase PurL, linker domain"/>
    <property type="match status" value="1"/>
</dbReference>
<feature type="non-terminal residue" evidence="2">
    <location>
        <position position="93"/>
    </location>
</feature>
<feature type="domain" description="Phosphoribosylformylglycinamidine synthase linker" evidence="1">
    <location>
        <begin position="1"/>
        <end position="41"/>
    </location>
</feature>
<reference evidence="2" key="1">
    <citation type="submission" date="2013-12" db="EMBL/GenBank/DDBJ databases">
        <title>A Varibaculum cambriense genome reconstructed from a premature infant gut community with otherwise low bacterial novelty that shifts toward anaerobic metabolism during the third week of life.</title>
        <authorList>
            <person name="Brown C.T."/>
            <person name="Sharon I."/>
            <person name="Thomas B.C."/>
            <person name="Castelle C.J."/>
            <person name="Morowitz M.J."/>
            <person name="Banfield J.F."/>
        </authorList>
    </citation>
    <scope>NUCLEOTIDE SEQUENCE</scope>
</reference>
<name>W1XMP8_9ZZZZ</name>
<dbReference type="InterPro" id="IPR041609">
    <property type="entry name" value="PurL_linker"/>
</dbReference>
<organism evidence="2">
    <name type="scientific">human gut metagenome</name>
    <dbReference type="NCBI Taxonomy" id="408170"/>
    <lineage>
        <taxon>unclassified sequences</taxon>
        <taxon>metagenomes</taxon>
        <taxon>organismal metagenomes</taxon>
    </lineage>
</organism>
<gene>
    <name evidence="2" type="ORF">Q604_UNBC15374G0001</name>
</gene>
<dbReference type="AlphaFoldDB" id="W1XMP8"/>
<dbReference type="Pfam" id="PF18072">
    <property type="entry name" value="FGAR-AT_linker"/>
    <property type="match status" value="1"/>
</dbReference>